<feature type="region of interest" description="Disordered" evidence="1">
    <location>
        <begin position="1"/>
        <end position="37"/>
    </location>
</feature>
<name>A0A6C0DJW8_9ZZZZ</name>
<protein>
    <submittedName>
        <fullName evidence="2">Uncharacterized protein</fullName>
    </submittedName>
</protein>
<evidence type="ECO:0000256" key="1">
    <source>
        <dbReference type="SAM" id="MobiDB-lite"/>
    </source>
</evidence>
<feature type="compositionally biased region" description="Basic residues" evidence="1">
    <location>
        <begin position="10"/>
        <end position="34"/>
    </location>
</feature>
<proteinExistence type="predicted"/>
<sequence length="71" mass="7989">MSNTKSVKMYSKKPNKRNGKRKTISKKRSSRKMKGGALFEQAPGVYSINKLGSVLDHTNISSRTMPNIVYN</sequence>
<dbReference type="AlphaFoldDB" id="A0A6C0DJW8"/>
<evidence type="ECO:0000313" key="2">
    <source>
        <dbReference type="EMBL" id="QHT17228.1"/>
    </source>
</evidence>
<dbReference type="EMBL" id="MN739632">
    <property type="protein sequence ID" value="QHT17228.1"/>
    <property type="molecule type" value="Genomic_DNA"/>
</dbReference>
<reference evidence="2" key="1">
    <citation type="journal article" date="2020" name="Nature">
        <title>Giant virus diversity and host interactions through global metagenomics.</title>
        <authorList>
            <person name="Schulz F."/>
            <person name="Roux S."/>
            <person name="Paez-Espino D."/>
            <person name="Jungbluth S."/>
            <person name="Walsh D.A."/>
            <person name="Denef V.J."/>
            <person name="McMahon K.D."/>
            <person name="Konstantinidis K.T."/>
            <person name="Eloe-Fadrosh E.A."/>
            <person name="Kyrpides N.C."/>
            <person name="Woyke T."/>
        </authorList>
    </citation>
    <scope>NUCLEOTIDE SEQUENCE</scope>
    <source>
        <strain evidence="2">GVMAG-M-3300023174-24</strain>
    </source>
</reference>
<organism evidence="2">
    <name type="scientific">viral metagenome</name>
    <dbReference type="NCBI Taxonomy" id="1070528"/>
    <lineage>
        <taxon>unclassified sequences</taxon>
        <taxon>metagenomes</taxon>
        <taxon>organismal metagenomes</taxon>
    </lineage>
</organism>
<accession>A0A6C0DJW8</accession>